<keyword evidence="9" id="KW-1185">Reference proteome</keyword>
<dbReference type="RefSeq" id="WP_344309090.1">
    <property type="nucleotide sequence ID" value="NZ_BAAANO010000017.1"/>
</dbReference>
<dbReference type="Gene3D" id="3.30.420.140">
    <property type="entry name" value="YqgF/RNase H-like domain"/>
    <property type="match status" value="1"/>
</dbReference>
<feature type="region of interest" description="Disordered" evidence="6">
    <location>
        <begin position="144"/>
        <end position="166"/>
    </location>
</feature>
<evidence type="ECO:0000256" key="6">
    <source>
        <dbReference type="SAM" id="MobiDB-lite"/>
    </source>
</evidence>
<dbReference type="PANTHER" id="PTHR33317">
    <property type="entry name" value="POLYNUCLEOTIDYL TRANSFERASE, RIBONUCLEASE H-LIKE SUPERFAMILY PROTEIN"/>
    <property type="match status" value="1"/>
</dbReference>
<dbReference type="SMART" id="SM00732">
    <property type="entry name" value="YqgFc"/>
    <property type="match status" value="1"/>
</dbReference>
<evidence type="ECO:0000256" key="3">
    <source>
        <dbReference type="ARBA" id="ARBA00022722"/>
    </source>
</evidence>
<evidence type="ECO:0000313" key="8">
    <source>
        <dbReference type="EMBL" id="GAA2008580.1"/>
    </source>
</evidence>
<gene>
    <name evidence="8" type="primary">ruvX</name>
    <name evidence="8" type="ORF">GCM10009755_18840</name>
</gene>
<dbReference type="InterPro" id="IPR006641">
    <property type="entry name" value="YqgF/RNaseH-like_dom"/>
</dbReference>
<evidence type="ECO:0000256" key="5">
    <source>
        <dbReference type="HAMAP-Rule" id="MF_00651"/>
    </source>
</evidence>
<evidence type="ECO:0000256" key="2">
    <source>
        <dbReference type="ARBA" id="ARBA00022517"/>
    </source>
</evidence>
<accession>A0ABN2TGF2</accession>
<dbReference type="SUPFAM" id="SSF53098">
    <property type="entry name" value="Ribonuclease H-like"/>
    <property type="match status" value="1"/>
</dbReference>
<protein>
    <recommendedName>
        <fullName evidence="5">Putative pre-16S rRNA nuclease</fullName>
        <ecNumber evidence="5">3.1.-.-</ecNumber>
    </recommendedName>
</protein>
<keyword evidence="4 5" id="KW-0378">Hydrolase</keyword>
<dbReference type="InterPro" id="IPR037027">
    <property type="entry name" value="YqgF/RNaseH-like_dom_sf"/>
</dbReference>
<evidence type="ECO:0000259" key="7">
    <source>
        <dbReference type="SMART" id="SM00732"/>
    </source>
</evidence>
<name>A0ABN2TGF2_9MICO</name>
<dbReference type="CDD" id="cd16964">
    <property type="entry name" value="YqgF"/>
    <property type="match status" value="1"/>
</dbReference>
<dbReference type="EC" id="3.1.-.-" evidence="5"/>
<keyword evidence="3 5" id="KW-0540">Nuclease</keyword>
<evidence type="ECO:0000256" key="4">
    <source>
        <dbReference type="ARBA" id="ARBA00022801"/>
    </source>
</evidence>
<dbReference type="PANTHER" id="PTHR33317:SF4">
    <property type="entry name" value="POLYNUCLEOTIDYL TRANSFERASE, RIBONUCLEASE H-LIKE SUPERFAMILY PROTEIN"/>
    <property type="match status" value="1"/>
</dbReference>
<dbReference type="HAMAP" id="MF_00651">
    <property type="entry name" value="Nuclease_YqgF"/>
    <property type="match status" value="1"/>
</dbReference>
<comment type="similarity">
    <text evidence="5">Belongs to the YqgF HJR family.</text>
</comment>
<keyword evidence="2 5" id="KW-0690">Ribosome biogenesis</keyword>
<comment type="caution">
    <text evidence="8">The sequence shown here is derived from an EMBL/GenBank/DDBJ whole genome shotgun (WGS) entry which is preliminary data.</text>
</comment>
<dbReference type="EMBL" id="BAAANO010000017">
    <property type="protein sequence ID" value="GAA2008580.1"/>
    <property type="molecule type" value="Genomic_DNA"/>
</dbReference>
<dbReference type="Pfam" id="PF03652">
    <property type="entry name" value="RuvX"/>
    <property type="match status" value="1"/>
</dbReference>
<comment type="function">
    <text evidence="5">Could be a nuclease involved in processing of the 5'-end of pre-16S rRNA.</text>
</comment>
<dbReference type="InterPro" id="IPR005227">
    <property type="entry name" value="YqgF"/>
</dbReference>
<dbReference type="InterPro" id="IPR012337">
    <property type="entry name" value="RNaseH-like_sf"/>
</dbReference>
<feature type="compositionally biased region" description="Low complexity" evidence="6">
    <location>
        <begin position="155"/>
        <end position="166"/>
    </location>
</feature>
<sequence>MTFRRGRRLGIDVGSVRVGIAQCDPDGILATPLDTVYRRDGDETALRRIRAIAEEYEPLEIIGGLPASLDGTERASAQVALDFTRRIAEVTGVPVRLHDERFTTTQAHRVLQSVGKNARKRREIVDSVAAVVILQAAIDQEKQTGVPGGRMLDDVPTTPTTGGVPE</sequence>
<organism evidence="8 9">
    <name type="scientific">Brevibacterium samyangense</name>
    <dbReference type="NCBI Taxonomy" id="366888"/>
    <lineage>
        <taxon>Bacteria</taxon>
        <taxon>Bacillati</taxon>
        <taxon>Actinomycetota</taxon>
        <taxon>Actinomycetes</taxon>
        <taxon>Micrococcales</taxon>
        <taxon>Brevibacteriaceae</taxon>
        <taxon>Brevibacterium</taxon>
    </lineage>
</organism>
<keyword evidence="1 5" id="KW-0963">Cytoplasm</keyword>
<proteinExistence type="inferred from homology"/>
<dbReference type="NCBIfam" id="TIGR00250">
    <property type="entry name" value="RNAse_H_YqgF"/>
    <property type="match status" value="1"/>
</dbReference>
<dbReference type="Proteomes" id="UP001500755">
    <property type="component" value="Unassembled WGS sequence"/>
</dbReference>
<reference evidence="8 9" key="1">
    <citation type="journal article" date="2019" name="Int. J. Syst. Evol. Microbiol.">
        <title>The Global Catalogue of Microorganisms (GCM) 10K type strain sequencing project: providing services to taxonomists for standard genome sequencing and annotation.</title>
        <authorList>
            <consortium name="The Broad Institute Genomics Platform"/>
            <consortium name="The Broad Institute Genome Sequencing Center for Infectious Disease"/>
            <person name="Wu L."/>
            <person name="Ma J."/>
        </authorList>
    </citation>
    <scope>NUCLEOTIDE SEQUENCE [LARGE SCALE GENOMIC DNA]</scope>
    <source>
        <strain evidence="8 9">JCM 14546</strain>
    </source>
</reference>
<feature type="domain" description="YqgF/RNase H-like" evidence="7">
    <location>
        <begin position="6"/>
        <end position="107"/>
    </location>
</feature>
<comment type="subcellular location">
    <subcellularLocation>
        <location evidence="5">Cytoplasm</location>
    </subcellularLocation>
</comment>
<evidence type="ECO:0000313" key="9">
    <source>
        <dbReference type="Proteomes" id="UP001500755"/>
    </source>
</evidence>
<evidence type="ECO:0000256" key="1">
    <source>
        <dbReference type="ARBA" id="ARBA00022490"/>
    </source>
</evidence>